<evidence type="ECO:0000256" key="4">
    <source>
        <dbReference type="SAM" id="MobiDB-lite"/>
    </source>
</evidence>
<accession>A0ABP9PNT8</accession>
<evidence type="ECO:0000313" key="6">
    <source>
        <dbReference type="EMBL" id="GAA5149127.1"/>
    </source>
</evidence>
<dbReference type="RefSeq" id="WP_185062808.1">
    <property type="nucleotide sequence ID" value="NZ_BAABJP010000004.1"/>
</dbReference>
<dbReference type="Pfam" id="PF02913">
    <property type="entry name" value="FAD-oxidase_C"/>
    <property type="match status" value="1"/>
</dbReference>
<keyword evidence="7" id="KW-1185">Reference proteome</keyword>
<evidence type="ECO:0000259" key="5">
    <source>
        <dbReference type="PROSITE" id="PS51387"/>
    </source>
</evidence>
<dbReference type="InterPro" id="IPR016166">
    <property type="entry name" value="FAD-bd_PCMH"/>
</dbReference>
<dbReference type="PANTHER" id="PTHR46568">
    <property type="entry name" value="ALKYLDIHYDROXYACETONEPHOSPHATE SYNTHASE, PEROXISOMAL"/>
    <property type="match status" value="1"/>
</dbReference>
<gene>
    <name evidence="6" type="ORF">GCM10023321_12540</name>
</gene>
<name>A0ABP9PNT8_9PSEU</name>
<evidence type="ECO:0000256" key="1">
    <source>
        <dbReference type="ARBA" id="ARBA00008000"/>
    </source>
</evidence>
<keyword evidence="3" id="KW-0274">FAD</keyword>
<evidence type="ECO:0000313" key="7">
    <source>
        <dbReference type="Proteomes" id="UP001428817"/>
    </source>
</evidence>
<feature type="region of interest" description="Disordered" evidence="4">
    <location>
        <begin position="36"/>
        <end position="57"/>
    </location>
</feature>
<dbReference type="EMBL" id="BAABJP010000004">
    <property type="protein sequence ID" value="GAA5149127.1"/>
    <property type="molecule type" value="Genomic_DNA"/>
</dbReference>
<dbReference type="InterPro" id="IPR004113">
    <property type="entry name" value="FAD-bd_oxidored_4_C"/>
</dbReference>
<dbReference type="InterPro" id="IPR036318">
    <property type="entry name" value="FAD-bd_PCMH-like_sf"/>
</dbReference>
<dbReference type="PROSITE" id="PS51387">
    <property type="entry name" value="FAD_PCMH"/>
    <property type="match status" value="1"/>
</dbReference>
<comment type="similarity">
    <text evidence="1">Belongs to the FAD-binding oxidoreductase/transferase type 4 family.</text>
</comment>
<evidence type="ECO:0000256" key="2">
    <source>
        <dbReference type="ARBA" id="ARBA00022630"/>
    </source>
</evidence>
<dbReference type="InterPro" id="IPR025650">
    <property type="entry name" value="Alkyl-DHAP_Synthase"/>
</dbReference>
<organism evidence="6 7">
    <name type="scientific">Pseudonocardia eucalypti</name>
    <dbReference type="NCBI Taxonomy" id="648755"/>
    <lineage>
        <taxon>Bacteria</taxon>
        <taxon>Bacillati</taxon>
        <taxon>Actinomycetota</taxon>
        <taxon>Actinomycetes</taxon>
        <taxon>Pseudonocardiales</taxon>
        <taxon>Pseudonocardiaceae</taxon>
        <taxon>Pseudonocardia</taxon>
    </lineage>
</organism>
<sequence length="541" mass="58533">MTVPARRSWWGWGSVADELSPAETKALVARTEALLPGHDFTDHPPPDPADLPIPPPRIQPPPALTGLCSPDPHDRLAHARGKAFRDVVRNLHGDVTHVPDLVARPRTEQDVIDLLDWCTDATIPVIPYGGGSSVVGGIEPRFDSPAIALDLQHLDQVLEVDRTSRAARIQAGTYGPALESQLRPHGLTLRHFPQSFAYSTLGGWLATRAGGHFATLYTHIDDLTESLRVITPAGTGETRRLPGSGAGPSPDRLFLGSEGTLGVITEAWMRLRDRPRWQTTCSVSFTDYPAAVAATRALAQSGLHPSNCRLLDPAEAFLSTATTVDGGLLIVAFESADHPVDAWLARAVEITAGHGGTVLSTRHRGEETTDSAGSWRSAFLRMPYQRDALARRAMIVETFETACTWDRFETLHAAITDAAHQALTAIRGAGLISCRFTHVYPDGPAPYYSVYAPGRWGSTVAQWDEIKHAVSEAIIDNGGTITHHHAVGRDHRPWYDRQRPDPFAAALRAAKHALDPAGILNPGVLLSGESPLAQLDTPSPR</sequence>
<reference evidence="7" key="1">
    <citation type="journal article" date="2019" name="Int. J. Syst. Evol. Microbiol.">
        <title>The Global Catalogue of Microorganisms (GCM) 10K type strain sequencing project: providing services to taxonomists for standard genome sequencing and annotation.</title>
        <authorList>
            <consortium name="The Broad Institute Genomics Platform"/>
            <consortium name="The Broad Institute Genome Sequencing Center for Infectious Disease"/>
            <person name="Wu L."/>
            <person name="Ma J."/>
        </authorList>
    </citation>
    <scope>NUCLEOTIDE SEQUENCE [LARGE SCALE GENOMIC DNA]</scope>
    <source>
        <strain evidence="7">JCM 18303</strain>
    </source>
</reference>
<dbReference type="PANTHER" id="PTHR46568:SF1">
    <property type="entry name" value="ALKYLDIHYDROXYACETONEPHOSPHATE SYNTHASE, PEROXISOMAL"/>
    <property type="match status" value="1"/>
</dbReference>
<dbReference type="Pfam" id="PF01565">
    <property type="entry name" value="FAD_binding_4"/>
    <property type="match status" value="1"/>
</dbReference>
<dbReference type="Gene3D" id="3.30.465.10">
    <property type="match status" value="1"/>
</dbReference>
<protein>
    <submittedName>
        <fullName evidence="6">FAD-binding oxidoreductase</fullName>
    </submittedName>
</protein>
<comment type="caution">
    <text evidence="6">The sequence shown here is derived from an EMBL/GenBank/DDBJ whole genome shotgun (WGS) entry which is preliminary data.</text>
</comment>
<dbReference type="InterPro" id="IPR016169">
    <property type="entry name" value="FAD-bd_PCMH_sub2"/>
</dbReference>
<keyword evidence="2" id="KW-0285">Flavoprotein</keyword>
<feature type="compositionally biased region" description="Pro residues" evidence="4">
    <location>
        <begin position="46"/>
        <end position="57"/>
    </location>
</feature>
<dbReference type="Proteomes" id="UP001428817">
    <property type="component" value="Unassembled WGS sequence"/>
</dbReference>
<dbReference type="SUPFAM" id="SSF56176">
    <property type="entry name" value="FAD-binding/transporter-associated domain-like"/>
    <property type="match status" value="1"/>
</dbReference>
<feature type="domain" description="FAD-binding PCMH-type" evidence="5">
    <location>
        <begin position="95"/>
        <end position="274"/>
    </location>
</feature>
<evidence type="ECO:0000256" key="3">
    <source>
        <dbReference type="ARBA" id="ARBA00022827"/>
    </source>
</evidence>
<dbReference type="SUPFAM" id="SSF55103">
    <property type="entry name" value="FAD-linked oxidases, C-terminal domain"/>
    <property type="match status" value="1"/>
</dbReference>
<dbReference type="InterPro" id="IPR006094">
    <property type="entry name" value="Oxid_FAD_bind_N"/>
</dbReference>
<proteinExistence type="inferred from homology"/>
<dbReference type="Gene3D" id="3.30.300.330">
    <property type="match status" value="1"/>
</dbReference>
<dbReference type="InterPro" id="IPR016164">
    <property type="entry name" value="FAD-linked_Oxase-like_C"/>
</dbReference>